<dbReference type="GeneID" id="63817475"/>
<dbReference type="RefSeq" id="XP_040757039.1">
    <property type="nucleotide sequence ID" value="XM_040900591.1"/>
</dbReference>
<dbReference type="OrthoDB" id="2440450at2759"/>
<dbReference type="VEuPathDB" id="FungiDB:P175DRAFT_0554877"/>
<dbReference type="AlphaFoldDB" id="A0A2T5MAU4"/>
<organism evidence="2 3">
    <name type="scientific">Aspergillus ochraceoroseus IBT 24754</name>
    <dbReference type="NCBI Taxonomy" id="1392256"/>
    <lineage>
        <taxon>Eukaryota</taxon>
        <taxon>Fungi</taxon>
        <taxon>Dikarya</taxon>
        <taxon>Ascomycota</taxon>
        <taxon>Pezizomycotina</taxon>
        <taxon>Eurotiomycetes</taxon>
        <taxon>Eurotiomycetidae</taxon>
        <taxon>Eurotiales</taxon>
        <taxon>Aspergillaceae</taxon>
        <taxon>Aspergillus</taxon>
        <taxon>Aspergillus subgen. Nidulantes</taxon>
    </lineage>
</organism>
<comment type="caution">
    <text evidence="2">The sequence shown here is derived from an EMBL/GenBank/DDBJ whole genome shotgun (WGS) entry which is preliminary data.</text>
</comment>
<accession>A0A2T5MAU4</accession>
<gene>
    <name evidence="2" type="ORF">P175DRAFT_0554877</name>
</gene>
<evidence type="ECO:0000313" key="3">
    <source>
        <dbReference type="Proteomes" id="UP000244073"/>
    </source>
</evidence>
<dbReference type="Proteomes" id="UP000244073">
    <property type="component" value="Unassembled WGS sequence"/>
</dbReference>
<reference evidence="2 3" key="1">
    <citation type="journal article" date="2018" name="Proc. Natl. Acad. Sci. U.S.A.">
        <title>Linking secondary metabolites to gene clusters through genome sequencing of six diverse Aspergillus species.</title>
        <authorList>
            <person name="Kaerboelling I."/>
            <person name="Vesth T.C."/>
            <person name="Frisvad J.C."/>
            <person name="Nybo J.L."/>
            <person name="Theobald S."/>
            <person name="Kuo A."/>
            <person name="Bowyer P."/>
            <person name="Matsuda Y."/>
            <person name="Mondo S."/>
            <person name="Lyhne E.K."/>
            <person name="Kogle M.E."/>
            <person name="Clum A."/>
            <person name="Lipzen A."/>
            <person name="Salamov A."/>
            <person name="Ngan C.Y."/>
            <person name="Daum C."/>
            <person name="Chiniquy J."/>
            <person name="Barry K."/>
            <person name="LaButti K."/>
            <person name="Haridas S."/>
            <person name="Simmons B.A."/>
            <person name="Magnuson J.K."/>
            <person name="Mortensen U.H."/>
            <person name="Larsen T.O."/>
            <person name="Grigoriev I.V."/>
            <person name="Baker S.E."/>
            <person name="Andersen M.R."/>
        </authorList>
    </citation>
    <scope>NUCLEOTIDE SEQUENCE [LARGE SCALE GENOMIC DNA]</scope>
    <source>
        <strain evidence="2 3">IBT 24754</strain>
    </source>
</reference>
<evidence type="ECO:0000313" key="2">
    <source>
        <dbReference type="EMBL" id="PTU25647.1"/>
    </source>
</evidence>
<feature type="region of interest" description="Disordered" evidence="1">
    <location>
        <begin position="25"/>
        <end position="77"/>
    </location>
</feature>
<name>A0A2T5MAU4_9EURO</name>
<sequence>MPGTYVGVSLSYGVYVRIRAISPGTRSSPSVPKIDHGSKRKNEAEKLKKRKGAPNSWNRPPSRWIRGPTRGDVEKTGNWIGRGTWKVSDQSQIPTARLFGIGDFGLGTFRRGGAQSRIGWRMDTSGRIRHSGSMFRKKRKGRKKKMSTPVVNPNHLPSKVFSSCHHPRNPGQQYIEVMTAREDFGVEMIARESTRFGSISADLNGVMMIFKNPDFRELSVWTPNEDVLVMRAANDFLHL</sequence>
<feature type="compositionally biased region" description="Basic and acidic residues" evidence="1">
    <location>
        <begin position="33"/>
        <end position="46"/>
    </location>
</feature>
<dbReference type="EMBL" id="MSFN02000001">
    <property type="protein sequence ID" value="PTU25647.1"/>
    <property type="molecule type" value="Genomic_DNA"/>
</dbReference>
<evidence type="ECO:0000256" key="1">
    <source>
        <dbReference type="SAM" id="MobiDB-lite"/>
    </source>
</evidence>
<proteinExistence type="predicted"/>
<protein>
    <submittedName>
        <fullName evidence="2">Uncharacterized protein</fullName>
    </submittedName>
</protein>